<dbReference type="Gene3D" id="3.30.450.20">
    <property type="entry name" value="PAS domain"/>
    <property type="match status" value="1"/>
</dbReference>
<name>A0ABT0YHF3_9BURK</name>
<dbReference type="SUPFAM" id="SSF47384">
    <property type="entry name" value="Homodimeric domain of signal transducing histidine kinase"/>
    <property type="match status" value="1"/>
</dbReference>
<dbReference type="InterPro" id="IPR004358">
    <property type="entry name" value="Sig_transdc_His_kin-like_C"/>
</dbReference>
<dbReference type="Pfam" id="PF02518">
    <property type="entry name" value="HATPase_c"/>
    <property type="match status" value="1"/>
</dbReference>
<dbReference type="PRINTS" id="PR00344">
    <property type="entry name" value="BCTRLSENSOR"/>
</dbReference>
<keyword evidence="9" id="KW-0472">Membrane</keyword>
<accession>A0ABT0YHF3</accession>
<keyword evidence="14" id="KW-1185">Reference proteome</keyword>
<dbReference type="Pfam" id="PF00072">
    <property type="entry name" value="Response_reg"/>
    <property type="match status" value="1"/>
</dbReference>
<keyword evidence="5" id="KW-0808">Transferase</keyword>
<keyword evidence="13" id="KW-0547">Nucleotide-binding</keyword>
<reference evidence="13" key="1">
    <citation type="submission" date="2022-05" db="EMBL/GenBank/DDBJ databases">
        <title>Schlegelella sp. nov., isolated from mangrove soil.</title>
        <authorList>
            <person name="Liu Y."/>
            <person name="Ge X."/>
            <person name="Liu W."/>
        </authorList>
    </citation>
    <scope>NUCLEOTIDE SEQUENCE</scope>
    <source>
        <strain evidence="13">S2-27</strain>
    </source>
</reference>
<dbReference type="SMART" id="SM00448">
    <property type="entry name" value="REC"/>
    <property type="match status" value="1"/>
</dbReference>
<dbReference type="SUPFAM" id="SSF52172">
    <property type="entry name" value="CheY-like"/>
    <property type="match status" value="1"/>
</dbReference>
<keyword evidence="8" id="KW-0175">Coiled coil</keyword>
<dbReference type="InterPro" id="IPR003594">
    <property type="entry name" value="HATPase_dom"/>
</dbReference>
<comment type="subcellular location">
    <subcellularLocation>
        <location evidence="2">Membrane</location>
    </subcellularLocation>
</comment>
<dbReference type="SMART" id="SM00387">
    <property type="entry name" value="HATPase_c"/>
    <property type="match status" value="1"/>
</dbReference>
<keyword evidence="13" id="KW-0067">ATP-binding</keyword>
<dbReference type="InterPro" id="IPR003660">
    <property type="entry name" value="HAMP_dom"/>
</dbReference>
<dbReference type="Gene3D" id="3.30.565.10">
    <property type="entry name" value="Histidine kinase-like ATPase, C-terminal domain"/>
    <property type="match status" value="1"/>
</dbReference>
<dbReference type="PANTHER" id="PTHR43547:SF2">
    <property type="entry name" value="HYBRID SIGNAL TRANSDUCTION HISTIDINE KINASE C"/>
    <property type="match status" value="1"/>
</dbReference>
<evidence type="ECO:0000259" key="12">
    <source>
        <dbReference type="PROSITE" id="PS50885"/>
    </source>
</evidence>
<keyword evidence="4 7" id="KW-0597">Phosphoprotein</keyword>
<dbReference type="InterPro" id="IPR036890">
    <property type="entry name" value="HATPase_C_sf"/>
</dbReference>
<dbReference type="CDD" id="cd18774">
    <property type="entry name" value="PDC2_HK_sensor"/>
    <property type="match status" value="1"/>
</dbReference>
<evidence type="ECO:0000256" key="4">
    <source>
        <dbReference type="ARBA" id="ARBA00022553"/>
    </source>
</evidence>
<dbReference type="SMART" id="SM00065">
    <property type="entry name" value="GAF"/>
    <property type="match status" value="1"/>
</dbReference>
<dbReference type="Pfam" id="PF00512">
    <property type="entry name" value="HisKA"/>
    <property type="match status" value="1"/>
</dbReference>
<dbReference type="SUPFAM" id="SSF55781">
    <property type="entry name" value="GAF domain-like"/>
    <property type="match status" value="1"/>
</dbReference>
<dbReference type="InterPro" id="IPR003018">
    <property type="entry name" value="GAF"/>
</dbReference>
<dbReference type="Gene3D" id="3.40.50.2300">
    <property type="match status" value="1"/>
</dbReference>
<evidence type="ECO:0000256" key="8">
    <source>
        <dbReference type="SAM" id="Coils"/>
    </source>
</evidence>
<feature type="domain" description="HAMP" evidence="12">
    <location>
        <begin position="299"/>
        <end position="351"/>
    </location>
</feature>
<dbReference type="EC" id="2.7.13.3" evidence="3"/>
<feature type="transmembrane region" description="Helical" evidence="9">
    <location>
        <begin position="276"/>
        <end position="298"/>
    </location>
</feature>
<dbReference type="InterPro" id="IPR011006">
    <property type="entry name" value="CheY-like_superfamily"/>
</dbReference>
<comment type="caution">
    <text evidence="13">The sequence shown here is derived from an EMBL/GenBank/DDBJ whole genome shotgun (WGS) entry which is preliminary data.</text>
</comment>
<evidence type="ECO:0000256" key="5">
    <source>
        <dbReference type="ARBA" id="ARBA00022679"/>
    </source>
</evidence>
<dbReference type="InterPro" id="IPR001789">
    <property type="entry name" value="Sig_transdc_resp-reg_receiver"/>
</dbReference>
<dbReference type="RefSeq" id="WP_251776293.1">
    <property type="nucleotide sequence ID" value="NZ_JAMKFE010000001.1"/>
</dbReference>
<sequence>MRNVSLRRRLLVLAAAGILPLALMSGLGLLALAQQQREQAGRAGLSLTRAMATAVDAELRRSASVLASLATSQPLDVADTAGFLELARRVQQTQPEWLSVILANRSGQALANTGFAPGAPLPPLTEPASFNEVLRTGNWVVGPMAAGPRGSFGVAVRVPVARDGELRYVLTGVVRPQAILKVIQRQRIPDDWVVTVLDARGVCVARSRGQERYVGKPASPSLLQLMASAGAEGAGVTRTLEGEAVYTGFTRLADTGWVVAIGIPASAVEAAGDRSLAAYGGGLLLSLVLGGLAVMLVARSINRPIVALRRAAQALGRGEAQTIPSTSDIRELQELGHVLEASARQRAQAQAQRDELLAAERHARDAAEQARRRLELLAAAGTRLSHALEQSTALEAIAAIIVPGVADWCRVDLLDENGELRRALTHHSDPEKARRGAELAEVLRAAPTQMASMAWVVQTGRSHVGCCASPGELQGATDPDLQAFARAIGLRAYFVAPLIARGRTLGAIAALQAESGRDFSQDDCALVSELAHRAALALDNARLYAEAEAALREAQRAHRAKDEFLAMLGHELRNPLAPIVTALHLMKLRDPGEAGGVERRIIERQVSHLSRLVDDLLDVSRITQGKVQIEREHVDMKDVVARAIELTQPVLQTRSKPLELHLPEGAAAVWGDPVRLAQVLCNLLINAAKFTPADRAIRLMLQMEGAEVVTRVEDEGSGIAPELLPRVFDLFVQGEQPLSRHVGGLGLGLAIVRTLVQMHGGSVDAHSDGPGRGSCFVVRLPAAPQQAPSVIAPTVTAQPAGGASVLVVDDNADAAESLALLLDALGYQTRAAFDGASALAVLETFVPRVALLDIGLPGMDGYQLARRLKGDARLAALKLVALTGYGTDADRRRARSEGFDAHLVKPVQVEQLLAVLNELIGTAPAAVAGRAPP</sequence>
<gene>
    <name evidence="13" type="ORF">M8A51_01200</name>
</gene>
<dbReference type="CDD" id="cd17580">
    <property type="entry name" value="REC_2_DhkD-like"/>
    <property type="match status" value="1"/>
</dbReference>
<dbReference type="PANTHER" id="PTHR43547">
    <property type="entry name" value="TWO-COMPONENT HISTIDINE KINASE"/>
    <property type="match status" value="1"/>
</dbReference>
<dbReference type="InterPro" id="IPR029016">
    <property type="entry name" value="GAF-like_dom_sf"/>
</dbReference>
<dbReference type="SMART" id="SM00388">
    <property type="entry name" value="HisKA"/>
    <property type="match status" value="1"/>
</dbReference>
<dbReference type="EMBL" id="JAMKFE010000001">
    <property type="protein sequence ID" value="MCM5678147.1"/>
    <property type="molecule type" value="Genomic_DNA"/>
</dbReference>
<dbReference type="InterPro" id="IPR003661">
    <property type="entry name" value="HisK_dim/P_dom"/>
</dbReference>
<dbReference type="CDD" id="cd00082">
    <property type="entry name" value="HisKA"/>
    <property type="match status" value="1"/>
</dbReference>
<dbReference type="Gene3D" id="1.10.287.130">
    <property type="match status" value="1"/>
</dbReference>
<dbReference type="InterPro" id="IPR036097">
    <property type="entry name" value="HisK_dim/P_sf"/>
</dbReference>
<evidence type="ECO:0000259" key="10">
    <source>
        <dbReference type="PROSITE" id="PS50109"/>
    </source>
</evidence>
<dbReference type="Gene3D" id="3.30.450.40">
    <property type="match status" value="1"/>
</dbReference>
<dbReference type="PROSITE" id="PS50110">
    <property type="entry name" value="RESPONSE_REGULATORY"/>
    <property type="match status" value="1"/>
</dbReference>
<dbReference type="CDD" id="cd00075">
    <property type="entry name" value="HATPase"/>
    <property type="match status" value="1"/>
</dbReference>
<dbReference type="GO" id="GO:0005524">
    <property type="term" value="F:ATP binding"/>
    <property type="evidence" value="ECO:0007669"/>
    <property type="project" value="UniProtKB-KW"/>
</dbReference>
<proteinExistence type="predicted"/>
<evidence type="ECO:0000256" key="3">
    <source>
        <dbReference type="ARBA" id="ARBA00012438"/>
    </source>
</evidence>
<evidence type="ECO:0000256" key="7">
    <source>
        <dbReference type="PROSITE-ProRule" id="PRU00169"/>
    </source>
</evidence>
<comment type="catalytic activity">
    <reaction evidence="1">
        <text>ATP + protein L-histidine = ADP + protein N-phospho-L-histidine.</text>
        <dbReference type="EC" id="2.7.13.3"/>
    </reaction>
</comment>
<feature type="coiled-coil region" evidence="8">
    <location>
        <begin position="339"/>
        <end position="369"/>
    </location>
</feature>
<keyword evidence="9" id="KW-0812">Transmembrane</keyword>
<evidence type="ECO:0000256" key="9">
    <source>
        <dbReference type="SAM" id="Phobius"/>
    </source>
</evidence>
<evidence type="ECO:0000259" key="11">
    <source>
        <dbReference type="PROSITE" id="PS50110"/>
    </source>
</evidence>
<dbReference type="Proteomes" id="UP001165541">
    <property type="component" value="Unassembled WGS sequence"/>
</dbReference>
<dbReference type="Gene3D" id="6.10.340.10">
    <property type="match status" value="1"/>
</dbReference>
<feature type="domain" description="Response regulatory" evidence="11">
    <location>
        <begin position="804"/>
        <end position="920"/>
    </location>
</feature>
<feature type="modified residue" description="4-aspartylphosphate" evidence="7">
    <location>
        <position position="853"/>
    </location>
</feature>
<dbReference type="PROSITE" id="PS50109">
    <property type="entry name" value="HIS_KIN"/>
    <property type="match status" value="1"/>
</dbReference>
<evidence type="ECO:0000256" key="1">
    <source>
        <dbReference type="ARBA" id="ARBA00000085"/>
    </source>
</evidence>
<keyword evidence="6" id="KW-0418">Kinase</keyword>
<dbReference type="SUPFAM" id="SSF55874">
    <property type="entry name" value="ATPase domain of HSP90 chaperone/DNA topoisomerase II/histidine kinase"/>
    <property type="match status" value="1"/>
</dbReference>
<keyword evidence="9" id="KW-1133">Transmembrane helix</keyword>
<dbReference type="InterPro" id="IPR005467">
    <property type="entry name" value="His_kinase_dom"/>
</dbReference>
<protein>
    <recommendedName>
        <fullName evidence="3">histidine kinase</fullName>
        <ecNumber evidence="3">2.7.13.3</ecNumber>
    </recommendedName>
</protein>
<organism evidence="13 14">
    <name type="scientific">Caldimonas mangrovi</name>
    <dbReference type="NCBI Taxonomy" id="2944811"/>
    <lineage>
        <taxon>Bacteria</taxon>
        <taxon>Pseudomonadati</taxon>
        <taxon>Pseudomonadota</taxon>
        <taxon>Betaproteobacteria</taxon>
        <taxon>Burkholderiales</taxon>
        <taxon>Sphaerotilaceae</taxon>
        <taxon>Caldimonas</taxon>
    </lineage>
</organism>
<evidence type="ECO:0000256" key="2">
    <source>
        <dbReference type="ARBA" id="ARBA00004370"/>
    </source>
</evidence>
<dbReference type="Pfam" id="PF01590">
    <property type="entry name" value="GAF"/>
    <property type="match status" value="1"/>
</dbReference>
<feature type="domain" description="Histidine kinase" evidence="10">
    <location>
        <begin position="567"/>
        <end position="784"/>
    </location>
</feature>
<evidence type="ECO:0000313" key="13">
    <source>
        <dbReference type="EMBL" id="MCM5678147.1"/>
    </source>
</evidence>
<evidence type="ECO:0000313" key="14">
    <source>
        <dbReference type="Proteomes" id="UP001165541"/>
    </source>
</evidence>
<dbReference type="PROSITE" id="PS50885">
    <property type="entry name" value="HAMP"/>
    <property type="match status" value="1"/>
</dbReference>
<evidence type="ECO:0000256" key="6">
    <source>
        <dbReference type="ARBA" id="ARBA00022777"/>
    </source>
</evidence>